<dbReference type="Proteomes" id="UP001556692">
    <property type="component" value="Unassembled WGS sequence"/>
</dbReference>
<gene>
    <name evidence="9" type="ORF">ABGN05_23590</name>
</gene>
<comment type="caution">
    <text evidence="9">The sequence shown here is derived from an EMBL/GenBank/DDBJ whole genome shotgun (WGS) entry which is preliminary data.</text>
</comment>
<proteinExistence type="inferred from homology"/>
<name>A0ABV3SPC4_9HYPH</name>
<evidence type="ECO:0000256" key="6">
    <source>
        <dbReference type="ARBA" id="ARBA00040062"/>
    </source>
</evidence>
<comment type="catalytic activity">
    <reaction evidence="7">
        <text>a medium-chain fatty acyl-CoA + H2O = a medium-chain fatty acid + CoA + H(+)</text>
        <dbReference type="Rhea" id="RHEA:68184"/>
        <dbReference type="ChEBI" id="CHEBI:15377"/>
        <dbReference type="ChEBI" id="CHEBI:15378"/>
        <dbReference type="ChEBI" id="CHEBI:57287"/>
        <dbReference type="ChEBI" id="CHEBI:59558"/>
        <dbReference type="ChEBI" id="CHEBI:90546"/>
    </reaction>
</comment>
<comment type="catalytic activity">
    <reaction evidence="3">
        <text>a long-chain fatty acyl-CoA + H2O = a long-chain fatty acid + CoA + H(+)</text>
        <dbReference type="Rhea" id="RHEA:67680"/>
        <dbReference type="ChEBI" id="CHEBI:15377"/>
        <dbReference type="ChEBI" id="CHEBI:15378"/>
        <dbReference type="ChEBI" id="CHEBI:57287"/>
        <dbReference type="ChEBI" id="CHEBI:57560"/>
        <dbReference type="ChEBI" id="CHEBI:83139"/>
    </reaction>
</comment>
<feature type="domain" description="Thioesterase" evidence="8">
    <location>
        <begin position="54"/>
        <end position="128"/>
    </location>
</feature>
<dbReference type="EMBL" id="JBDPGJ010000006">
    <property type="protein sequence ID" value="MEX0408641.1"/>
    <property type="molecule type" value="Genomic_DNA"/>
</dbReference>
<dbReference type="RefSeq" id="WP_367956517.1">
    <property type="nucleotide sequence ID" value="NZ_JBDPGJ010000006.1"/>
</dbReference>
<evidence type="ECO:0000256" key="7">
    <source>
        <dbReference type="ARBA" id="ARBA00048062"/>
    </source>
</evidence>
<dbReference type="InterPro" id="IPR029069">
    <property type="entry name" value="HotDog_dom_sf"/>
</dbReference>
<organism evidence="9 10">
    <name type="scientific">Aquibium pacificus</name>
    <dbReference type="NCBI Taxonomy" id="3153579"/>
    <lineage>
        <taxon>Bacteria</taxon>
        <taxon>Pseudomonadati</taxon>
        <taxon>Pseudomonadota</taxon>
        <taxon>Alphaproteobacteria</taxon>
        <taxon>Hyphomicrobiales</taxon>
        <taxon>Phyllobacteriaceae</taxon>
        <taxon>Aquibium</taxon>
    </lineage>
</organism>
<dbReference type="NCBIfam" id="TIGR00369">
    <property type="entry name" value="unchar_dom_1"/>
    <property type="match status" value="1"/>
</dbReference>
<evidence type="ECO:0000313" key="9">
    <source>
        <dbReference type="EMBL" id="MEX0408641.1"/>
    </source>
</evidence>
<reference evidence="9 10" key="1">
    <citation type="submission" date="2024-05" db="EMBL/GenBank/DDBJ databases">
        <authorList>
            <person name="Jiang F."/>
        </authorList>
    </citation>
    <scope>NUCLEOTIDE SEQUENCE [LARGE SCALE GENOMIC DNA]</scope>
    <source>
        <strain evidence="9 10">LZ166</strain>
    </source>
</reference>
<keyword evidence="10" id="KW-1185">Reference proteome</keyword>
<evidence type="ECO:0000256" key="3">
    <source>
        <dbReference type="ARBA" id="ARBA00036002"/>
    </source>
</evidence>
<dbReference type="InterPro" id="IPR006683">
    <property type="entry name" value="Thioestr_dom"/>
</dbReference>
<keyword evidence="1 9" id="KW-0378">Hydrolase</keyword>
<evidence type="ECO:0000256" key="2">
    <source>
        <dbReference type="ARBA" id="ARBA00035880"/>
    </source>
</evidence>
<comment type="similarity">
    <text evidence="4">Belongs to the YigI thioesterase family.</text>
</comment>
<evidence type="ECO:0000256" key="4">
    <source>
        <dbReference type="ARBA" id="ARBA00038381"/>
    </source>
</evidence>
<dbReference type="PANTHER" id="PTHR43240:SF20">
    <property type="entry name" value="MEDIUM_LONG-CHAIN ACYL-COA THIOESTERASE YIGI"/>
    <property type="match status" value="1"/>
</dbReference>
<evidence type="ECO:0000259" key="8">
    <source>
        <dbReference type="Pfam" id="PF03061"/>
    </source>
</evidence>
<dbReference type="CDD" id="cd03443">
    <property type="entry name" value="PaaI_thioesterase"/>
    <property type="match status" value="1"/>
</dbReference>
<sequence length="142" mass="15011">MTASSIGGSWPDKMRQLYGASPIHAYMGFTMEEVGDGEVTVVLAAKPEFVNGIGVIHGGVITAGLDSAILQSVRSRCSDGDRLTTVELKVNFLEGAHPPRLVFKGRAVRVGGSLGVALGDAYDENGKHVATAMGTISIRRRR</sequence>
<dbReference type="Pfam" id="PF03061">
    <property type="entry name" value="4HBT"/>
    <property type="match status" value="1"/>
</dbReference>
<evidence type="ECO:0000256" key="5">
    <source>
        <dbReference type="ARBA" id="ARBA00038894"/>
    </source>
</evidence>
<accession>A0ABV3SPC4</accession>
<dbReference type="EC" id="3.1.2.20" evidence="5"/>
<dbReference type="PANTHER" id="PTHR43240">
    <property type="entry name" value="1,4-DIHYDROXY-2-NAPHTHOYL-COA THIOESTERASE 1"/>
    <property type="match status" value="1"/>
</dbReference>
<dbReference type="SUPFAM" id="SSF54637">
    <property type="entry name" value="Thioesterase/thiol ester dehydrase-isomerase"/>
    <property type="match status" value="1"/>
</dbReference>
<dbReference type="GO" id="GO:0016787">
    <property type="term" value="F:hydrolase activity"/>
    <property type="evidence" value="ECO:0007669"/>
    <property type="project" value="UniProtKB-KW"/>
</dbReference>
<dbReference type="InterPro" id="IPR003736">
    <property type="entry name" value="PAAI_dom"/>
</dbReference>
<evidence type="ECO:0000256" key="1">
    <source>
        <dbReference type="ARBA" id="ARBA00022801"/>
    </source>
</evidence>
<comment type="catalytic activity">
    <reaction evidence="2">
        <text>a fatty acyl-CoA + H2O = a fatty acid + CoA + H(+)</text>
        <dbReference type="Rhea" id="RHEA:16781"/>
        <dbReference type="ChEBI" id="CHEBI:15377"/>
        <dbReference type="ChEBI" id="CHEBI:15378"/>
        <dbReference type="ChEBI" id="CHEBI:28868"/>
        <dbReference type="ChEBI" id="CHEBI:57287"/>
        <dbReference type="ChEBI" id="CHEBI:77636"/>
        <dbReference type="EC" id="3.1.2.20"/>
    </reaction>
</comment>
<evidence type="ECO:0000313" key="10">
    <source>
        <dbReference type="Proteomes" id="UP001556692"/>
    </source>
</evidence>
<protein>
    <recommendedName>
        <fullName evidence="6">Medium/long-chain acyl-CoA thioesterase YigI</fullName>
        <ecNumber evidence="5">3.1.2.20</ecNumber>
    </recommendedName>
</protein>
<dbReference type="Gene3D" id="3.10.129.10">
    <property type="entry name" value="Hotdog Thioesterase"/>
    <property type="match status" value="1"/>
</dbReference>